<comment type="similarity">
    <text evidence="1 3">Belongs to the TPP enzyme family.</text>
</comment>
<dbReference type="Gene3D" id="3.40.50.1220">
    <property type="entry name" value="TPP-binding domain"/>
    <property type="match status" value="1"/>
</dbReference>
<sequence length="529" mass="56187">MRISDKSGYVRLVTHVSEAFYRVLRHHGVKAVFGNPGSNELPFLTGLPDDLPYYLALQEGAAIAMADGFAQASGTTGFVNLHAASGTGNAMGCLTNAAAGHTPMVVMAGQQARRYVPVGAMLTNADATKLTDPLVKWSGEPLRPQDGPALLSTALLLAASAPRGVTYLSVPLDDWDELADEPALTGLLDRSVEGTPVVQAVGELKDALNRADTPVLVLGPGADTDDGFEAAVALAEKACLPVWIAPSAPRAPFPTRHPSYRGVLPSAAGAVADILAAHDLVICVGAPVFRYHAPSRVGFLPPDTRLYAVTDDPGEAARAPMGRFLIGDPADALVRLLDTCDKSDRPLPKGRLLPDAEPFTAEAILDAVDHGKPDNAVIAFEWTSADLLRDRLTITRPTSLFYPAAGGLGWGLPAAIGLSLARPDRPVLALIGDGAMHYTPSALWTAARHHVPVTFVICANHRYRALEEFADLLRVPHGDYLDLGGIDPLAIARGYGLQTHHAETLKDLTEFVHEGVHAEEPRLVLVDQR</sequence>
<evidence type="ECO:0000256" key="3">
    <source>
        <dbReference type="RuleBase" id="RU362132"/>
    </source>
</evidence>
<dbReference type="SUPFAM" id="SSF52467">
    <property type="entry name" value="DHS-like NAD/FAD-binding domain"/>
    <property type="match status" value="1"/>
</dbReference>
<dbReference type="InterPro" id="IPR012000">
    <property type="entry name" value="Thiamin_PyroP_enz_cen_dom"/>
</dbReference>
<dbReference type="Pfam" id="PF00205">
    <property type="entry name" value="TPP_enzyme_M"/>
    <property type="match status" value="1"/>
</dbReference>
<dbReference type="Pfam" id="PF02776">
    <property type="entry name" value="TPP_enzyme_N"/>
    <property type="match status" value="1"/>
</dbReference>
<keyword evidence="2 3" id="KW-0786">Thiamine pyrophosphate</keyword>
<evidence type="ECO:0000256" key="2">
    <source>
        <dbReference type="ARBA" id="ARBA00023052"/>
    </source>
</evidence>
<dbReference type="InterPro" id="IPR000399">
    <property type="entry name" value="TPP-bd_CS"/>
</dbReference>
<evidence type="ECO:0000259" key="6">
    <source>
        <dbReference type="Pfam" id="PF02776"/>
    </source>
</evidence>
<feature type="domain" description="Thiamine pyrophosphate enzyme central" evidence="4">
    <location>
        <begin position="203"/>
        <end position="336"/>
    </location>
</feature>
<keyword evidence="7" id="KW-0456">Lyase</keyword>
<evidence type="ECO:0000259" key="5">
    <source>
        <dbReference type="Pfam" id="PF02775"/>
    </source>
</evidence>
<dbReference type="PROSITE" id="PS00187">
    <property type="entry name" value="TPP_ENZYMES"/>
    <property type="match status" value="1"/>
</dbReference>
<dbReference type="AlphaFoldDB" id="A0A4U3LS66"/>
<comment type="caution">
    <text evidence="7">The sequence shown here is derived from an EMBL/GenBank/DDBJ whole genome shotgun (WGS) entry which is preliminary data.</text>
</comment>
<gene>
    <name evidence="7" type="ORF">FDA94_36930</name>
</gene>
<dbReference type="CDD" id="cd07035">
    <property type="entry name" value="TPP_PYR_POX_like"/>
    <property type="match status" value="1"/>
</dbReference>
<dbReference type="InterPro" id="IPR029035">
    <property type="entry name" value="DHS-like_NAD/FAD-binding_dom"/>
</dbReference>
<protein>
    <submittedName>
        <fullName evidence="7">Benzoylformate decarboxylase</fullName>
        <ecNumber evidence="7">4.1.1.7</ecNumber>
    </submittedName>
</protein>
<dbReference type="InterPro" id="IPR029061">
    <property type="entry name" value="THDP-binding"/>
</dbReference>
<accession>A0A4U3LS66</accession>
<evidence type="ECO:0000259" key="4">
    <source>
        <dbReference type="Pfam" id="PF00205"/>
    </source>
</evidence>
<dbReference type="InterPro" id="IPR012001">
    <property type="entry name" value="Thiamin_PyroP_enz_TPP-bd_dom"/>
</dbReference>
<dbReference type="Pfam" id="PF02775">
    <property type="entry name" value="TPP_enzyme_C"/>
    <property type="match status" value="1"/>
</dbReference>
<evidence type="ECO:0000313" key="8">
    <source>
        <dbReference type="Proteomes" id="UP000308705"/>
    </source>
</evidence>
<dbReference type="Proteomes" id="UP000308705">
    <property type="component" value="Unassembled WGS sequence"/>
</dbReference>
<dbReference type="PANTHER" id="PTHR18968:SF133">
    <property type="entry name" value="BENZOYLFORMATE DECARBOXYLASE"/>
    <property type="match status" value="1"/>
</dbReference>
<evidence type="ECO:0000313" key="7">
    <source>
        <dbReference type="EMBL" id="TKK78818.1"/>
    </source>
</evidence>
<dbReference type="GO" id="GO:0030976">
    <property type="term" value="F:thiamine pyrophosphate binding"/>
    <property type="evidence" value="ECO:0007669"/>
    <property type="project" value="InterPro"/>
</dbReference>
<dbReference type="EC" id="4.1.1.7" evidence="7"/>
<dbReference type="GO" id="GO:0050695">
    <property type="term" value="F:benzoylformate decarboxylase activity"/>
    <property type="evidence" value="ECO:0007669"/>
    <property type="project" value="UniProtKB-EC"/>
</dbReference>
<dbReference type="SUPFAM" id="SSF52518">
    <property type="entry name" value="Thiamin diphosphate-binding fold (THDP-binding)"/>
    <property type="match status" value="2"/>
</dbReference>
<dbReference type="OrthoDB" id="2443624at2"/>
<dbReference type="InterPro" id="IPR011766">
    <property type="entry name" value="TPP_enzyme_TPP-bd"/>
</dbReference>
<dbReference type="GO" id="GO:0003984">
    <property type="term" value="F:acetolactate synthase activity"/>
    <property type="evidence" value="ECO:0007669"/>
    <property type="project" value="TreeGrafter"/>
</dbReference>
<proteinExistence type="inferred from homology"/>
<dbReference type="CDD" id="cd02002">
    <property type="entry name" value="TPP_BFDC"/>
    <property type="match status" value="1"/>
</dbReference>
<name>A0A4U3LS66_9ACTN</name>
<dbReference type="GO" id="GO:0000287">
    <property type="term" value="F:magnesium ion binding"/>
    <property type="evidence" value="ECO:0007669"/>
    <property type="project" value="InterPro"/>
</dbReference>
<dbReference type="Gene3D" id="3.40.50.970">
    <property type="match status" value="2"/>
</dbReference>
<dbReference type="EMBL" id="SZQA01000066">
    <property type="protein sequence ID" value="TKK78818.1"/>
    <property type="molecule type" value="Genomic_DNA"/>
</dbReference>
<organism evidence="7 8">
    <name type="scientific">Herbidospora galbida</name>
    <dbReference type="NCBI Taxonomy" id="2575442"/>
    <lineage>
        <taxon>Bacteria</taxon>
        <taxon>Bacillati</taxon>
        <taxon>Actinomycetota</taxon>
        <taxon>Actinomycetes</taxon>
        <taxon>Streptosporangiales</taxon>
        <taxon>Streptosporangiaceae</taxon>
        <taxon>Herbidospora</taxon>
    </lineage>
</organism>
<feature type="domain" description="Thiamine pyrophosphate enzyme N-terminal TPP-binding" evidence="6">
    <location>
        <begin position="15"/>
        <end position="126"/>
    </location>
</feature>
<dbReference type="InterPro" id="IPR045229">
    <property type="entry name" value="TPP_enz"/>
</dbReference>
<dbReference type="PANTHER" id="PTHR18968">
    <property type="entry name" value="THIAMINE PYROPHOSPHATE ENZYMES"/>
    <property type="match status" value="1"/>
</dbReference>
<evidence type="ECO:0000256" key="1">
    <source>
        <dbReference type="ARBA" id="ARBA00007812"/>
    </source>
</evidence>
<reference evidence="7 8" key="1">
    <citation type="submission" date="2019-04" db="EMBL/GenBank/DDBJ databases">
        <title>Herbidospora sp. NEAU-GS14.nov., a novel actinomycete isolated from soil.</title>
        <authorList>
            <person name="Han L."/>
        </authorList>
    </citation>
    <scope>NUCLEOTIDE SEQUENCE [LARGE SCALE GENOMIC DNA]</scope>
    <source>
        <strain evidence="7 8">NEAU-GS14</strain>
    </source>
</reference>
<feature type="domain" description="Thiamine pyrophosphate enzyme TPP-binding" evidence="5">
    <location>
        <begin position="396"/>
        <end position="524"/>
    </location>
</feature>
<dbReference type="GO" id="GO:0050660">
    <property type="term" value="F:flavin adenine dinucleotide binding"/>
    <property type="evidence" value="ECO:0007669"/>
    <property type="project" value="TreeGrafter"/>
</dbReference>
<dbReference type="NCBIfam" id="NF005485">
    <property type="entry name" value="PRK07092.1"/>
    <property type="match status" value="1"/>
</dbReference>
<keyword evidence="8" id="KW-1185">Reference proteome</keyword>